<accession>A0AAE1HY66</accession>
<evidence type="ECO:0000256" key="1">
    <source>
        <dbReference type="SAM" id="MobiDB-lite"/>
    </source>
</evidence>
<comment type="caution">
    <text evidence="2">The sequence shown here is derived from an EMBL/GenBank/DDBJ whole genome shotgun (WGS) entry which is preliminary data.</text>
</comment>
<feature type="compositionally biased region" description="Basic and acidic residues" evidence="1">
    <location>
        <begin position="231"/>
        <end position="241"/>
    </location>
</feature>
<evidence type="ECO:0000313" key="3">
    <source>
        <dbReference type="Proteomes" id="UP001219518"/>
    </source>
</evidence>
<feature type="region of interest" description="Disordered" evidence="1">
    <location>
        <begin position="99"/>
        <end position="118"/>
    </location>
</feature>
<organism evidence="2 3">
    <name type="scientific">Frankliniella fusca</name>
    <dbReference type="NCBI Taxonomy" id="407009"/>
    <lineage>
        <taxon>Eukaryota</taxon>
        <taxon>Metazoa</taxon>
        <taxon>Ecdysozoa</taxon>
        <taxon>Arthropoda</taxon>
        <taxon>Hexapoda</taxon>
        <taxon>Insecta</taxon>
        <taxon>Pterygota</taxon>
        <taxon>Neoptera</taxon>
        <taxon>Paraneoptera</taxon>
        <taxon>Thysanoptera</taxon>
        <taxon>Terebrantia</taxon>
        <taxon>Thripoidea</taxon>
        <taxon>Thripidae</taxon>
        <taxon>Frankliniella</taxon>
    </lineage>
</organism>
<protein>
    <submittedName>
        <fullName evidence="2">2,3-bisphosphoglycerate-independent phosphoglycerate mutase</fullName>
    </submittedName>
</protein>
<feature type="region of interest" description="Disordered" evidence="1">
    <location>
        <begin position="124"/>
        <end position="327"/>
    </location>
</feature>
<dbReference type="AlphaFoldDB" id="A0AAE1HY66"/>
<evidence type="ECO:0000313" key="2">
    <source>
        <dbReference type="EMBL" id="KAK3930032.1"/>
    </source>
</evidence>
<proteinExistence type="predicted"/>
<reference evidence="2" key="1">
    <citation type="submission" date="2021-07" db="EMBL/GenBank/DDBJ databases">
        <authorList>
            <person name="Catto M.A."/>
            <person name="Jacobson A."/>
            <person name="Kennedy G."/>
            <person name="Labadie P."/>
            <person name="Hunt B.G."/>
            <person name="Srinivasan R."/>
        </authorList>
    </citation>
    <scope>NUCLEOTIDE SEQUENCE</scope>
    <source>
        <strain evidence="2">PL_HMW_Pooled</strain>
        <tissue evidence="2">Head</tissue>
    </source>
</reference>
<feature type="compositionally biased region" description="Polar residues" evidence="1">
    <location>
        <begin position="265"/>
        <end position="277"/>
    </location>
</feature>
<reference evidence="2" key="2">
    <citation type="journal article" date="2023" name="BMC Genomics">
        <title>Pest status, molecular evolution, and epigenetic factors derived from the genome assembly of Frankliniella fusca, a thysanopteran phytovirus vector.</title>
        <authorList>
            <person name="Catto M.A."/>
            <person name="Labadie P.E."/>
            <person name="Jacobson A.L."/>
            <person name="Kennedy G.G."/>
            <person name="Srinivasan R."/>
            <person name="Hunt B.G."/>
        </authorList>
    </citation>
    <scope>NUCLEOTIDE SEQUENCE</scope>
    <source>
        <strain evidence="2">PL_HMW_Pooled</strain>
    </source>
</reference>
<dbReference type="EMBL" id="JAHWGI010001409">
    <property type="protein sequence ID" value="KAK3930032.1"/>
    <property type="molecule type" value="Genomic_DNA"/>
</dbReference>
<sequence length="327" mass="35878">MRLGTWGLGSIPRRRRWSWWRWWRCPPPRPRAAVAPAACSTKTTAVPSAYPNEPALAIGLISGSGLRRRSARLATLDQDFSSNAYDFADGGAEQRFRRQTRPGIVSPFGQTSDVEDEHRLRRADEGAAGGEDAAKLAEGSGQQEADVDGAHFPAQRRQNDGEDDLEQDSAVDRRRRGVADDEDDVYRDLDDPALPSWARGRAVAKRQAEDPVLQEDFLAEDDDEPVMLWARDSDRARRQVGEDLLTTPDSDEADYLRQRREEGAATTTEVSTATDGVTETEASEVSSAPRDGGSEATTSASDVADKQAAPAVERETTATPGRQARER</sequence>
<feature type="compositionally biased region" description="Basic and acidic residues" evidence="1">
    <location>
        <begin position="254"/>
        <end position="263"/>
    </location>
</feature>
<dbReference type="Proteomes" id="UP001219518">
    <property type="component" value="Unassembled WGS sequence"/>
</dbReference>
<name>A0AAE1HY66_9NEOP</name>
<gene>
    <name evidence="2" type="ORF">KUF71_004603</name>
</gene>
<keyword evidence="3" id="KW-1185">Reference proteome</keyword>